<evidence type="ECO:0000313" key="2">
    <source>
        <dbReference type="Proteomes" id="UP000594014"/>
    </source>
</evidence>
<dbReference type="EMBL" id="CP042469">
    <property type="protein sequence ID" value="QOX65958.1"/>
    <property type="molecule type" value="Genomic_DNA"/>
</dbReference>
<accession>A0ACD1AI20</accession>
<name>A0ACD1AI20_9FIRM</name>
<evidence type="ECO:0000313" key="1">
    <source>
        <dbReference type="EMBL" id="QOX65958.1"/>
    </source>
</evidence>
<dbReference type="EC" id="2.1.2.2" evidence="1"/>
<dbReference type="Proteomes" id="UP000594014">
    <property type="component" value="Chromosome"/>
</dbReference>
<keyword evidence="1" id="KW-0808">Transferase</keyword>
<keyword evidence="2" id="KW-1185">Reference proteome</keyword>
<sequence length="198" mass="21674">MKISVLVSGGGSNLQSVIDHIKSGFLDQAIIVQVISSSADAYALERAKNEGIPGIAVTRQQWPEEEKRNEEILRLLTEAGTDLIVLAGYMSILSPELISAYSDRIINIHPSLIPRHCGKGYYGKRVHRSVLESGDLKSGATVHYVDEGIDTGRIILQETVPVEPGDTEDSLAARVLAVEHKILPRAVKLFCEEYLKGK</sequence>
<organism evidence="1 2">
    <name type="scientific">Anoxybacterium hadale</name>
    <dbReference type="NCBI Taxonomy" id="3408580"/>
    <lineage>
        <taxon>Bacteria</taxon>
        <taxon>Bacillati</taxon>
        <taxon>Bacillota</taxon>
        <taxon>Clostridia</taxon>
        <taxon>Peptostreptococcales</taxon>
        <taxon>Anaerovoracaceae</taxon>
        <taxon>Anoxybacterium</taxon>
    </lineage>
</organism>
<reference evidence="1" key="1">
    <citation type="submission" date="2019-08" db="EMBL/GenBank/DDBJ databases">
        <title>Genome sequence of Clostridiales bacterium MT110.</title>
        <authorList>
            <person name="Cao J."/>
        </authorList>
    </citation>
    <scope>NUCLEOTIDE SEQUENCE</scope>
    <source>
        <strain evidence="1">MT110</strain>
    </source>
</reference>
<protein>
    <submittedName>
        <fullName evidence="1">Phosphoribosylglycinamide formyltransferase</fullName>
        <ecNumber evidence="1">2.1.2.2</ecNumber>
    </submittedName>
</protein>
<proteinExistence type="predicted"/>
<gene>
    <name evidence="1" type="ORF">FRZ06_14910</name>
</gene>